<dbReference type="OrthoDB" id="10255013at2759"/>
<sequence>MTRDRFKELQERARQDAPAQVVIDPRTLPNDDNAHTMDILNQTEEVRQSINRLEERIKHLNQKQVAVLGKTLVSPEQKFELERAIDEIKEHINALRPRIREIDLSVRQYEKSENATVAQLRIRKNRCEQLKMRLQEVLHLFNNTQVEYKRRVSRRVKKQLDLAGQNLSSEDVDRMMESNSEEVFYREINPLTLSAQNVLEDATSRHNEILRLERSIRELNDIFVEVYELVSMQDSLVNNIAKNVETAAEYTHQGNQMITRAVTYKKQAQRKTIILILVCIGIVLALLLLILILVMPR</sequence>
<evidence type="ECO:0000256" key="1">
    <source>
        <dbReference type="ARBA" id="ARBA00004211"/>
    </source>
</evidence>
<dbReference type="SMART" id="SM00503">
    <property type="entry name" value="SynN"/>
    <property type="match status" value="1"/>
</dbReference>
<dbReference type="InterPro" id="IPR045242">
    <property type="entry name" value="Syntaxin"/>
</dbReference>
<dbReference type="AlphaFoldDB" id="A0A7I8X155"/>
<evidence type="ECO:0000259" key="8">
    <source>
        <dbReference type="PROSITE" id="PS50192"/>
    </source>
</evidence>
<protein>
    <submittedName>
        <fullName evidence="9">(pine wood nematode) hypothetical protein</fullName>
    </submittedName>
</protein>
<keyword evidence="3" id="KW-0813">Transport</keyword>
<dbReference type="InterPro" id="IPR000727">
    <property type="entry name" value="T_SNARE_dom"/>
</dbReference>
<keyword evidence="4" id="KW-0532">Neurotransmitter transport</keyword>
<dbReference type="GO" id="GO:0000149">
    <property type="term" value="F:SNARE binding"/>
    <property type="evidence" value="ECO:0007669"/>
    <property type="project" value="TreeGrafter"/>
</dbReference>
<accession>A0A7I8X155</accession>
<dbReference type="Gene3D" id="1.20.5.110">
    <property type="match status" value="1"/>
</dbReference>
<evidence type="ECO:0000313" key="10">
    <source>
        <dbReference type="Proteomes" id="UP000659654"/>
    </source>
</evidence>
<dbReference type="PANTHER" id="PTHR19957">
    <property type="entry name" value="SYNTAXIN"/>
    <property type="match status" value="1"/>
</dbReference>
<keyword evidence="7" id="KW-1133">Transmembrane helix</keyword>
<evidence type="ECO:0000313" key="9">
    <source>
        <dbReference type="EMBL" id="CAD5234171.1"/>
    </source>
</evidence>
<keyword evidence="10" id="KW-1185">Reference proteome</keyword>
<dbReference type="SUPFAM" id="SSF47661">
    <property type="entry name" value="t-snare proteins"/>
    <property type="match status" value="1"/>
</dbReference>
<comment type="similarity">
    <text evidence="2 5">Belongs to the syntaxin family.</text>
</comment>
<dbReference type="GO" id="GO:0006836">
    <property type="term" value="P:neurotransmitter transport"/>
    <property type="evidence" value="ECO:0007669"/>
    <property type="project" value="UniProtKB-KW"/>
</dbReference>
<evidence type="ECO:0000256" key="3">
    <source>
        <dbReference type="ARBA" id="ARBA00022448"/>
    </source>
</evidence>
<dbReference type="GO" id="GO:0048278">
    <property type="term" value="P:vesicle docking"/>
    <property type="evidence" value="ECO:0007669"/>
    <property type="project" value="TreeGrafter"/>
</dbReference>
<dbReference type="PANTHER" id="PTHR19957:SF113">
    <property type="entry name" value="SYNTAXIN-2-RELATED"/>
    <property type="match status" value="1"/>
</dbReference>
<dbReference type="GO" id="GO:0031201">
    <property type="term" value="C:SNARE complex"/>
    <property type="evidence" value="ECO:0007669"/>
    <property type="project" value="TreeGrafter"/>
</dbReference>
<dbReference type="GO" id="GO:0012505">
    <property type="term" value="C:endomembrane system"/>
    <property type="evidence" value="ECO:0007669"/>
    <property type="project" value="TreeGrafter"/>
</dbReference>
<comment type="caution">
    <text evidence="9">The sequence shown here is derived from an EMBL/GenBank/DDBJ whole genome shotgun (WGS) entry which is preliminary data.</text>
</comment>
<feature type="transmembrane region" description="Helical" evidence="7">
    <location>
        <begin position="273"/>
        <end position="295"/>
    </location>
</feature>
<comment type="subcellular location">
    <subcellularLocation>
        <location evidence="1">Membrane</location>
        <topology evidence="1">Single-pass type IV membrane protein</topology>
    </subcellularLocation>
</comment>
<dbReference type="GO" id="GO:0006887">
    <property type="term" value="P:exocytosis"/>
    <property type="evidence" value="ECO:0007669"/>
    <property type="project" value="TreeGrafter"/>
</dbReference>
<keyword evidence="6" id="KW-0175">Coiled coil</keyword>
<dbReference type="Proteomes" id="UP000582659">
    <property type="component" value="Unassembled WGS sequence"/>
</dbReference>
<keyword evidence="7" id="KW-0812">Transmembrane</keyword>
<dbReference type="InterPro" id="IPR006012">
    <property type="entry name" value="Syntaxin/epimorphin_CS"/>
</dbReference>
<evidence type="ECO:0000256" key="6">
    <source>
        <dbReference type="SAM" id="Coils"/>
    </source>
</evidence>
<evidence type="ECO:0000256" key="4">
    <source>
        <dbReference type="ARBA" id="ARBA00022775"/>
    </source>
</evidence>
<dbReference type="InterPro" id="IPR010989">
    <property type="entry name" value="SNARE"/>
</dbReference>
<proteinExistence type="inferred from homology"/>
<dbReference type="EMBL" id="CAJFCV020000006">
    <property type="protein sequence ID" value="CAG9129773.1"/>
    <property type="molecule type" value="Genomic_DNA"/>
</dbReference>
<organism evidence="9 10">
    <name type="scientific">Bursaphelenchus xylophilus</name>
    <name type="common">Pinewood nematode worm</name>
    <name type="synonym">Aphelenchoides xylophilus</name>
    <dbReference type="NCBI Taxonomy" id="6326"/>
    <lineage>
        <taxon>Eukaryota</taxon>
        <taxon>Metazoa</taxon>
        <taxon>Ecdysozoa</taxon>
        <taxon>Nematoda</taxon>
        <taxon>Chromadorea</taxon>
        <taxon>Rhabditida</taxon>
        <taxon>Tylenchina</taxon>
        <taxon>Tylenchomorpha</taxon>
        <taxon>Aphelenchoidea</taxon>
        <taxon>Aphelenchoididae</taxon>
        <taxon>Bursaphelenchus</taxon>
    </lineage>
</organism>
<dbReference type="GO" id="GO:0006906">
    <property type="term" value="P:vesicle fusion"/>
    <property type="evidence" value="ECO:0007669"/>
    <property type="project" value="TreeGrafter"/>
</dbReference>
<dbReference type="SMR" id="A0A7I8X155"/>
<gene>
    <name evidence="9" type="ORF">BXYJ_LOCUS14262</name>
</gene>
<dbReference type="Pfam" id="PF00804">
    <property type="entry name" value="Syntaxin"/>
    <property type="match status" value="1"/>
</dbReference>
<reference evidence="9" key="1">
    <citation type="submission" date="2020-09" db="EMBL/GenBank/DDBJ databases">
        <authorList>
            <person name="Kikuchi T."/>
        </authorList>
    </citation>
    <scope>NUCLEOTIDE SEQUENCE</scope>
    <source>
        <strain evidence="9">Ka4C1</strain>
    </source>
</reference>
<dbReference type="PROSITE" id="PS00914">
    <property type="entry name" value="SYNTAXIN"/>
    <property type="match status" value="1"/>
</dbReference>
<feature type="coiled-coil region" evidence="6">
    <location>
        <begin position="43"/>
        <end position="70"/>
    </location>
</feature>
<dbReference type="InterPro" id="IPR006011">
    <property type="entry name" value="Syntaxin_N"/>
</dbReference>
<dbReference type="SMART" id="SM00397">
    <property type="entry name" value="t_SNARE"/>
    <property type="match status" value="1"/>
</dbReference>
<dbReference type="GO" id="GO:0005484">
    <property type="term" value="F:SNAP receptor activity"/>
    <property type="evidence" value="ECO:0007669"/>
    <property type="project" value="InterPro"/>
</dbReference>
<dbReference type="PROSITE" id="PS50192">
    <property type="entry name" value="T_SNARE"/>
    <property type="match status" value="1"/>
</dbReference>
<name>A0A7I8X155_BURXY</name>
<dbReference type="GO" id="GO:0005886">
    <property type="term" value="C:plasma membrane"/>
    <property type="evidence" value="ECO:0007669"/>
    <property type="project" value="TreeGrafter"/>
</dbReference>
<keyword evidence="7" id="KW-0472">Membrane</keyword>
<feature type="domain" description="T-SNARE coiled-coil homology" evidence="8">
    <location>
        <begin position="199"/>
        <end position="261"/>
    </location>
</feature>
<evidence type="ECO:0000256" key="2">
    <source>
        <dbReference type="ARBA" id="ARBA00009063"/>
    </source>
</evidence>
<evidence type="ECO:0000256" key="5">
    <source>
        <dbReference type="RuleBase" id="RU003858"/>
    </source>
</evidence>
<dbReference type="CDD" id="cd15848">
    <property type="entry name" value="SNARE_syntaxin1-like"/>
    <property type="match status" value="1"/>
</dbReference>
<dbReference type="Pfam" id="PF05739">
    <property type="entry name" value="SNARE"/>
    <property type="match status" value="1"/>
</dbReference>
<dbReference type="EMBL" id="CAJFDI010000006">
    <property type="protein sequence ID" value="CAD5234171.1"/>
    <property type="molecule type" value="Genomic_DNA"/>
</dbReference>
<evidence type="ECO:0000256" key="7">
    <source>
        <dbReference type="SAM" id="Phobius"/>
    </source>
</evidence>
<dbReference type="Gene3D" id="1.20.58.70">
    <property type="match status" value="1"/>
</dbReference>
<dbReference type="GO" id="GO:0006886">
    <property type="term" value="P:intracellular protein transport"/>
    <property type="evidence" value="ECO:0007669"/>
    <property type="project" value="InterPro"/>
</dbReference>
<dbReference type="Proteomes" id="UP000659654">
    <property type="component" value="Unassembled WGS sequence"/>
</dbReference>